<evidence type="ECO:0008006" key="5">
    <source>
        <dbReference type="Google" id="ProtNLM"/>
    </source>
</evidence>
<evidence type="ECO:0000256" key="1">
    <source>
        <dbReference type="ARBA" id="ARBA00007345"/>
    </source>
</evidence>
<organism evidence="4">
    <name type="scientific">marine sediment metagenome</name>
    <dbReference type="NCBI Taxonomy" id="412755"/>
    <lineage>
        <taxon>unclassified sequences</taxon>
        <taxon>metagenomes</taxon>
        <taxon>ecological metagenomes</taxon>
    </lineage>
</organism>
<dbReference type="Gene3D" id="3.30.860.10">
    <property type="entry name" value="30s Ribosomal Protein S19, Chain A"/>
    <property type="match status" value="1"/>
</dbReference>
<keyword evidence="3" id="KW-0687">Ribonucleoprotein</keyword>
<evidence type="ECO:0000313" key="4">
    <source>
        <dbReference type="EMBL" id="GAF89891.1"/>
    </source>
</evidence>
<dbReference type="GO" id="GO:0005840">
    <property type="term" value="C:ribosome"/>
    <property type="evidence" value="ECO:0007669"/>
    <property type="project" value="UniProtKB-KW"/>
</dbReference>
<keyword evidence="2" id="KW-0689">Ribosomal protein</keyword>
<gene>
    <name evidence="4" type="ORF">S01H1_18846</name>
</gene>
<dbReference type="GO" id="GO:1990904">
    <property type="term" value="C:ribonucleoprotein complex"/>
    <property type="evidence" value="ECO:0007669"/>
    <property type="project" value="UniProtKB-KW"/>
</dbReference>
<dbReference type="InterPro" id="IPR023575">
    <property type="entry name" value="Ribosomal_uS19_SF"/>
</dbReference>
<feature type="non-terminal residue" evidence="4">
    <location>
        <position position="74"/>
    </location>
</feature>
<protein>
    <recommendedName>
        <fullName evidence="5">30S ribosomal protein S19</fullName>
    </recommendedName>
</protein>
<dbReference type="GO" id="GO:0006412">
    <property type="term" value="P:translation"/>
    <property type="evidence" value="ECO:0007669"/>
    <property type="project" value="InterPro"/>
</dbReference>
<dbReference type="AlphaFoldDB" id="X0TRR6"/>
<name>X0TRR6_9ZZZZ</name>
<dbReference type="GO" id="GO:0003735">
    <property type="term" value="F:structural constituent of ribosome"/>
    <property type="evidence" value="ECO:0007669"/>
    <property type="project" value="InterPro"/>
</dbReference>
<evidence type="ECO:0000256" key="2">
    <source>
        <dbReference type="ARBA" id="ARBA00022980"/>
    </source>
</evidence>
<comment type="caution">
    <text evidence="4">The sequence shown here is derived from an EMBL/GenBank/DDBJ whole genome shotgun (WGS) entry which is preliminary data.</text>
</comment>
<accession>X0TRR6</accession>
<reference evidence="4" key="1">
    <citation type="journal article" date="2014" name="Front. Microbiol.">
        <title>High frequency of phylogenetically diverse reductive dehalogenase-homologous genes in deep subseafloor sedimentary metagenomes.</title>
        <authorList>
            <person name="Kawai M."/>
            <person name="Futagami T."/>
            <person name="Toyoda A."/>
            <person name="Takaki Y."/>
            <person name="Nishi S."/>
            <person name="Hori S."/>
            <person name="Arai W."/>
            <person name="Tsubouchi T."/>
            <person name="Morono Y."/>
            <person name="Uchiyama I."/>
            <person name="Ito T."/>
            <person name="Fujiyama A."/>
            <person name="Inagaki F."/>
            <person name="Takami H."/>
        </authorList>
    </citation>
    <scope>NUCLEOTIDE SEQUENCE</scope>
    <source>
        <strain evidence="4">Expedition CK06-06</strain>
    </source>
</reference>
<comment type="similarity">
    <text evidence="1">Belongs to the universal ribosomal protein uS19 family.</text>
</comment>
<dbReference type="EMBL" id="BARS01010111">
    <property type="protein sequence ID" value="GAF89891.1"/>
    <property type="molecule type" value="Genomic_DNA"/>
</dbReference>
<evidence type="ECO:0000256" key="3">
    <source>
        <dbReference type="ARBA" id="ARBA00023274"/>
    </source>
</evidence>
<proteinExistence type="inferred from homology"/>
<sequence length="74" mass="8616">MVKVVTYRGKTLEEVQKMSMDEFISLLPSRQRRSLTRGFTPPQKNFIENVRKLKRARKGKSVSVKTHNQGRIQA</sequence>